<reference evidence="2" key="1">
    <citation type="journal article" date="2020" name="Stud. Mycol.">
        <title>101 Dothideomycetes genomes: a test case for predicting lifestyles and emergence of pathogens.</title>
        <authorList>
            <person name="Haridas S."/>
            <person name="Albert R."/>
            <person name="Binder M."/>
            <person name="Bloem J."/>
            <person name="Labutti K."/>
            <person name="Salamov A."/>
            <person name="Andreopoulos B."/>
            <person name="Baker S."/>
            <person name="Barry K."/>
            <person name="Bills G."/>
            <person name="Bluhm B."/>
            <person name="Cannon C."/>
            <person name="Castanera R."/>
            <person name="Culley D."/>
            <person name="Daum C."/>
            <person name="Ezra D."/>
            <person name="Gonzalez J."/>
            <person name="Henrissat B."/>
            <person name="Kuo A."/>
            <person name="Liang C."/>
            <person name="Lipzen A."/>
            <person name="Lutzoni F."/>
            <person name="Magnuson J."/>
            <person name="Mondo S."/>
            <person name="Nolan M."/>
            <person name="Ohm R."/>
            <person name="Pangilinan J."/>
            <person name="Park H.-J."/>
            <person name="Ramirez L."/>
            <person name="Alfaro M."/>
            <person name="Sun H."/>
            <person name="Tritt A."/>
            <person name="Yoshinaga Y."/>
            <person name="Zwiers L.-H."/>
            <person name="Turgeon B."/>
            <person name="Goodwin S."/>
            <person name="Spatafora J."/>
            <person name="Crous P."/>
            <person name="Grigoriev I."/>
        </authorList>
    </citation>
    <scope>NUCLEOTIDE SEQUENCE</scope>
    <source>
        <strain evidence="2">CBS 279.74</strain>
    </source>
</reference>
<organism evidence="2 3">
    <name type="scientific">Pleomassaria siparia CBS 279.74</name>
    <dbReference type="NCBI Taxonomy" id="1314801"/>
    <lineage>
        <taxon>Eukaryota</taxon>
        <taxon>Fungi</taxon>
        <taxon>Dikarya</taxon>
        <taxon>Ascomycota</taxon>
        <taxon>Pezizomycotina</taxon>
        <taxon>Dothideomycetes</taxon>
        <taxon>Pleosporomycetidae</taxon>
        <taxon>Pleosporales</taxon>
        <taxon>Pleomassariaceae</taxon>
        <taxon>Pleomassaria</taxon>
    </lineage>
</organism>
<dbReference type="GO" id="GO:0016829">
    <property type="term" value="F:lyase activity"/>
    <property type="evidence" value="ECO:0007669"/>
    <property type="project" value="UniProtKB-KW"/>
</dbReference>
<dbReference type="Gene3D" id="2.60.120.200">
    <property type="match status" value="1"/>
</dbReference>
<gene>
    <name evidence="2" type="ORF">K504DRAFT_461340</name>
</gene>
<evidence type="ECO:0000256" key="1">
    <source>
        <dbReference type="SAM" id="SignalP"/>
    </source>
</evidence>
<dbReference type="AlphaFoldDB" id="A0A6G1JVF1"/>
<dbReference type="Pfam" id="PF14099">
    <property type="entry name" value="Polysacc_lyase"/>
    <property type="match status" value="1"/>
</dbReference>
<feature type="signal peptide" evidence="1">
    <location>
        <begin position="1"/>
        <end position="20"/>
    </location>
</feature>
<evidence type="ECO:0000313" key="3">
    <source>
        <dbReference type="Proteomes" id="UP000799428"/>
    </source>
</evidence>
<dbReference type="InterPro" id="IPR025975">
    <property type="entry name" value="Polysacc_lyase"/>
</dbReference>
<feature type="chain" id="PRO_5026140562" evidence="1">
    <location>
        <begin position="21"/>
        <end position="275"/>
    </location>
</feature>
<protein>
    <submittedName>
        <fullName evidence="2">Polysaccharide lyase family 20 protein</fullName>
    </submittedName>
</protein>
<proteinExistence type="predicted"/>
<dbReference type="OrthoDB" id="3889489at2759"/>
<name>A0A6G1JVF1_9PLEO</name>
<dbReference type="Proteomes" id="UP000799428">
    <property type="component" value="Unassembled WGS sequence"/>
</dbReference>
<accession>A0A6G1JVF1</accession>
<keyword evidence="2" id="KW-0456">Lyase</keyword>
<keyword evidence="1" id="KW-0732">Signal</keyword>
<keyword evidence="3" id="KW-1185">Reference proteome</keyword>
<dbReference type="EMBL" id="MU005782">
    <property type="protein sequence ID" value="KAF2704584.1"/>
    <property type="molecule type" value="Genomic_DNA"/>
</dbReference>
<sequence length="275" mass="31065">MLVQTLKLALGLLSLPTTYAVPEFTNHGTASGGWRDVKPEKQGTKSQVANVVYRGDSALKVTQTFVPGYEGRYHSEYVVNKGYKRGEVKFYGFAFRLSDSWEFDPPQSFNIAQWIADFGDTNCDDWSPTSMVYLRGRTLYSRVKTGQLLPGKPCPPANNKGDCSGGKNCQKSREFALKNDIDGGVWYRLTFQITWKSDATGQFKTWINGTKVHEETNIPTTLLDDNREFSFRVGLYANGWHDDNHQMKGTQGFRQVWIDEIGVGSEFKDADPDRL</sequence>
<evidence type="ECO:0000313" key="2">
    <source>
        <dbReference type="EMBL" id="KAF2704584.1"/>
    </source>
</evidence>